<name>A0ABT0Z9Y2_9ACTN</name>
<reference evidence="1 2" key="1">
    <citation type="submission" date="2022-05" db="EMBL/GenBank/DDBJ databases">
        <title>Streptomyces sp. nov. RY43-2 isolated from soil of a peat swamp forest.</title>
        <authorList>
            <person name="Kanchanasin P."/>
            <person name="Tanasupawat S."/>
            <person name="Phongsopitanun W."/>
        </authorList>
    </citation>
    <scope>NUCLEOTIDE SEQUENCE [LARGE SCALE GENOMIC DNA]</scope>
    <source>
        <strain evidence="1 2">RY43-2</strain>
    </source>
</reference>
<protein>
    <recommendedName>
        <fullName evidence="3">Oxidoreductase</fullName>
    </recommendedName>
</protein>
<proteinExistence type="predicted"/>
<sequence>MRSYDELTETERELWDAFSEGRWVDLRTGTPEHDDPPSGAHWGPERTVRASVVAALLLGADTARSDRVASLRLAGARITGHLDLAGAEIGYVLWLKGCWLEHTVGFYGASTRTIRITDSRVPGVDAELGRIEGHLDLGGSVMDTGRLSLMNAHVAGELDLDGVRIMAPGTWALFAGGLVMGGAVFCQDGFTAHGGVRLPGAQLPGGLHMRGAAWRTRAAWPCTWRAPPPPW</sequence>
<comment type="caution">
    <text evidence="1">The sequence shown here is derived from an EMBL/GenBank/DDBJ whole genome shotgun (WGS) entry which is preliminary data.</text>
</comment>
<accession>A0ABT0Z9Y2</accession>
<dbReference type="EMBL" id="JAMWMR010000004">
    <property type="protein sequence ID" value="MCN9240563.1"/>
    <property type="molecule type" value="Genomic_DNA"/>
</dbReference>
<evidence type="ECO:0008006" key="3">
    <source>
        <dbReference type="Google" id="ProtNLM"/>
    </source>
</evidence>
<keyword evidence="2" id="KW-1185">Reference proteome</keyword>
<organism evidence="1 2">
    <name type="scientific">Streptomyces macrolidinus</name>
    <dbReference type="NCBI Taxonomy" id="2952607"/>
    <lineage>
        <taxon>Bacteria</taxon>
        <taxon>Bacillati</taxon>
        <taxon>Actinomycetota</taxon>
        <taxon>Actinomycetes</taxon>
        <taxon>Kitasatosporales</taxon>
        <taxon>Streptomycetaceae</taxon>
        <taxon>Streptomyces</taxon>
    </lineage>
</organism>
<gene>
    <name evidence="1" type="ORF">NGF19_07100</name>
</gene>
<evidence type="ECO:0000313" key="2">
    <source>
        <dbReference type="Proteomes" id="UP001523219"/>
    </source>
</evidence>
<evidence type="ECO:0000313" key="1">
    <source>
        <dbReference type="EMBL" id="MCN9240563.1"/>
    </source>
</evidence>
<dbReference type="Proteomes" id="UP001523219">
    <property type="component" value="Unassembled WGS sequence"/>
</dbReference>
<dbReference type="RefSeq" id="WP_252423065.1">
    <property type="nucleotide sequence ID" value="NZ_JAMWMR010000004.1"/>
</dbReference>